<dbReference type="GO" id="GO:0004252">
    <property type="term" value="F:serine-type endopeptidase activity"/>
    <property type="evidence" value="ECO:0007669"/>
    <property type="project" value="InterPro"/>
</dbReference>
<proteinExistence type="inferred from homology"/>
<feature type="transmembrane region" description="Helical" evidence="7">
    <location>
        <begin position="275"/>
        <end position="302"/>
    </location>
</feature>
<dbReference type="InterPro" id="IPR011990">
    <property type="entry name" value="TPR-like_helical_dom_sf"/>
</dbReference>
<gene>
    <name evidence="9" type="ORF">C8D92_10527</name>
</gene>
<dbReference type="RefSeq" id="WP_116919078.1">
    <property type="nucleotide sequence ID" value="NZ_QEKQ01000005.1"/>
</dbReference>
<feature type="transmembrane region" description="Helical" evidence="7">
    <location>
        <begin position="159"/>
        <end position="183"/>
    </location>
</feature>
<evidence type="ECO:0000256" key="2">
    <source>
        <dbReference type="ARBA" id="ARBA00009045"/>
    </source>
</evidence>
<feature type="transmembrane region" description="Helical" evidence="7">
    <location>
        <begin position="220"/>
        <end position="238"/>
    </location>
</feature>
<comment type="caution">
    <text evidence="9">The sequence shown here is derived from an EMBL/GenBank/DDBJ whole genome shotgun (WGS) entry which is preliminary data.</text>
</comment>
<comment type="subcellular location">
    <subcellularLocation>
        <location evidence="1">Membrane</location>
        <topology evidence="1">Multi-pass membrane protein</topology>
    </subcellularLocation>
</comment>
<sequence>MLILPVERRIDWKRPPWVTLGLMLACLFVFFFWQSNDPRLIHTAMEEYLEADLVEVEAPVYETYLQRQINLEGETDRVHELKAVRDAMASDNAHWLASRMLGDQAFYQYMLANQEVIWSQQQREAWRSVRQPIQQDYISQLSSSRLGLVPAELSLVDLIAYQFLHGGMGHIIGNLVFLFILGFTVERALGPGRYLVAYLLCGVISGLVWSGFQWGAHTPLVGASGSISGLMGMYVAIFGLQRIRFFYFVGVYFDYFRAPALAMLPVWIGKEVYDYWFAGATGIAYLAHAGGLAGGAGLVWLFGRSVLQVRESFFEPEEDEEDQRFRRAYARAMESIGRLDFDRAWQQFETLREHYPKRPVVLEHLYQLAKLRPHEVRYRELACDMMATYLGQHQPERMIAIWDEYQKKGQSHHPLSAEDHNRVFFAALRSGDLSRAEKVFEKLRHAGDELLASEACRLLAEEFSKREMTPKANHYRGLMDALG</sequence>
<feature type="transmembrane region" description="Helical" evidence="7">
    <location>
        <begin position="245"/>
        <end position="269"/>
    </location>
</feature>
<dbReference type="InterPro" id="IPR035952">
    <property type="entry name" value="Rhomboid-like_sf"/>
</dbReference>
<keyword evidence="6 7" id="KW-0472">Membrane</keyword>
<evidence type="ECO:0000256" key="1">
    <source>
        <dbReference type="ARBA" id="ARBA00004141"/>
    </source>
</evidence>
<evidence type="ECO:0000313" key="10">
    <source>
        <dbReference type="Proteomes" id="UP000245887"/>
    </source>
</evidence>
<keyword evidence="3 7" id="KW-0812">Transmembrane</keyword>
<dbReference type="PANTHER" id="PTHR43731:SF14">
    <property type="entry name" value="PRESENILIN-ASSOCIATED RHOMBOID-LIKE PROTEIN, MITOCHONDRIAL"/>
    <property type="match status" value="1"/>
</dbReference>
<evidence type="ECO:0000256" key="6">
    <source>
        <dbReference type="ARBA" id="ARBA00023136"/>
    </source>
</evidence>
<accession>A0A2U1CWG4</accession>
<dbReference type="GO" id="GO:0006508">
    <property type="term" value="P:proteolysis"/>
    <property type="evidence" value="ECO:0007669"/>
    <property type="project" value="UniProtKB-KW"/>
</dbReference>
<feature type="transmembrane region" description="Helical" evidence="7">
    <location>
        <begin position="17"/>
        <end position="35"/>
    </location>
</feature>
<reference evidence="9 10" key="1">
    <citation type="submission" date="2018-04" db="EMBL/GenBank/DDBJ databases">
        <title>Genomic Encyclopedia of Type Strains, Phase IV (KMG-IV): sequencing the most valuable type-strain genomes for metagenomic binning, comparative biology and taxonomic classification.</title>
        <authorList>
            <person name="Goeker M."/>
        </authorList>
    </citation>
    <scope>NUCLEOTIDE SEQUENCE [LARGE SCALE GENOMIC DNA]</scope>
    <source>
        <strain evidence="9 10">DSM 28688</strain>
    </source>
</reference>
<dbReference type="EMBL" id="QEKQ01000005">
    <property type="protein sequence ID" value="PVY76274.1"/>
    <property type="molecule type" value="Genomic_DNA"/>
</dbReference>
<keyword evidence="4" id="KW-0378">Hydrolase</keyword>
<dbReference type="OrthoDB" id="9814037at2"/>
<keyword evidence="9" id="KW-0645">Protease</keyword>
<feature type="domain" description="Peptidase S54 rhomboid" evidence="8">
    <location>
        <begin position="155"/>
        <end position="304"/>
    </location>
</feature>
<dbReference type="SUPFAM" id="SSF48452">
    <property type="entry name" value="TPR-like"/>
    <property type="match status" value="1"/>
</dbReference>
<evidence type="ECO:0000256" key="4">
    <source>
        <dbReference type="ARBA" id="ARBA00022801"/>
    </source>
</evidence>
<evidence type="ECO:0000313" key="9">
    <source>
        <dbReference type="EMBL" id="PVY76274.1"/>
    </source>
</evidence>
<comment type="similarity">
    <text evidence="2">Belongs to the peptidase S54 family.</text>
</comment>
<dbReference type="Pfam" id="PF01694">
    <property type="entry name" value="Rhomboid"/>
    <property type="match status" value="1"/>
</dbReference>
<keyword evidence="5 7" id="KW-1133">Transmembrane helix</keyword>
<dbReference type="PANTHER" id="PTHR43731">
    <property type="entry name" value="RHOMBOID PROTEASE"/>
    <property type="match status" value="1"/>
</dbReference>
<evidence type="ECO:0000256" key="7">
    <source>
        <dbReference type="SAM" id="Phobius"/>
    </source>
</evidence>
<dbReference type="Gene3D" id="1.20.1540.10">
    <property type="entry name" value="Rhomboid-like"/>
    <property type="match status" value="1"/>
</dbReference>
<dbReference type="InterPro" id="IPR050925">
    <property type="entry name" value="Rhomboid_protease_S54"/>
</dbReference>
<protein>
    <submittedName>
        <fullName evidence="9">Membrane associated rhomboid family serine protease</fullName>
    </submittedName>
</protein>
<dbReference type="SUPFAM" id="SSF144091">
    <property type="entry name" value="Rhomboid-like"/>
    <property type="match status" value="1"/>
</dbReference>
<feature type="transmembrane region" description="Helical" evidence="7">
    <location>
        <begin position="195"/>
        <end position="214"/>
    </location>
</feature>
<dbReference type="InterPro" id="IPR022764">
    <property type="entry name" value="Peptidase_S54_rhomboid_dom"/>
</dbReference>
<dbReference type="Proteomes" id="UP000245887">
    <property type="component" value="Unassembled WGS sequence"/>
</dbReference>
<evidence type="ECO:0000256" key="5">
    <source>
        <dbReference type="ARBA" id="ARBA00022989"/>
    </source>
</evidence>
<evidence type="ECO:0000259" key="8">
    <source>
        <dbReference type="Pfam" id="PF01694"/>
    </source>
</evidence>
<dbReference type="GO" id="GO:0016020">
    <property type="term" value="C:membrane"/>
    <property type="evidence" value="ECO:0007669"/>
    <property type="project" value="UniProtKB-SubCell"/>
</dbReference>
<name>A0A2U1CWG4_9GAMM</name>
<evidence type="ECO:0000256" key="3">
    <source>
        <dbReference type="ARBA" id="ARBA00022692"/>
    </source>
</evidence>
<organism evidence="9 10">
    <name type="scientific">Tamilnaduibacter salinus</name>
    <dbReference type="NCBI Taxonomy" id="1484056"/>
    <lineage>
        <taxon>Bacteria</taxon>
        <taxon>Pseudomonadati</taxon>
        <taxon>Pseudomonadota</taxon>
        <taxon>Gammaproteobacteria</taxon>
        <taxon>Pseudomonadales</taxon>
        <taxon>Marinobacteraceae</taxon>
        <taxon>Tamilnaduibacter</taxon>
    </lineage>
</organism>
<dbReference type="AlphaFoldDB" id="A0A2U1CWG4"/>